<evidence type="ECO:0000259" key="2">
    <source>
        <dbReference type="Pfam" id="PF10602"/>
    </source>
</evidence>
<evidence type="ECO:0000259" key="3">
    <source>
        <dbReference type="Pfam" id="PF14222"/>
    </source>
</evidence>
<dbReference type="GeneID" id="77809608"/>
<feature type="domain" description="Cell morphogenesis protein N-terminal" evidence="3">
    <location>
        <begin position="89"/>
        <end position="157"/>
    </location>
</feature>
<feature type="domain" description="Cell morphogenesis protein N-terminal" evidence="3">
    <location>
        <begin position="230"/>
        <end position="391"/>
    </location>
</feature>
<feature type="domain" description="26S proteasome regulatory subunit Rpn7 N-terminal" evidence="2">
    <location>
        <begin position="526"/>
        <end position="725"/>
    </location>
</feature>
<dbReference type="Pfam" id="PF10602">
    <property type="entry name" value="RPN7"/>
    <property type="match status" value="1"/>
</dbReference>
<dbReference type="Proteomes" id="UP001164743">
    <property type="component" value="Chromosome 4A"/>
</dbReference>
<accession>A0ABY7CGW6</accession>
<evidence type="ECO:0000313" key="5">
    <source>
        <dbReference type="Proteomes" id="UP001164743"/>
    </source>
</evidence>
<dbReference type="InterPro" id="IPR039867">
    <property type="entry name" value="Furry/Tao3/Mor2"/>
</dbReference>
<keyword evidence="5" id="KW-1185">Reference proteome</keyword>
<sequence>MRKQACPAPKQADPCLGGSCLGHAVDPVFDATFVSLAQVSKKNPAQVVNFVMRWKSRQGESSDDYAIQRALVTSGNWLNPRRVTAVLSERKYLALVYILCRALISIVQLVTREALGEDLGTRLEEIILNSIKNADPHVTARTPNMNMFAYLLGALSNQIHERQRPFCRRNGRDEPGRPSSRPEGRRSQIGIPGPRRLVSQAEGLPTRGIRGHRTSSRPSPPSLSHPEALVQLAAAEVNHPVWGKAINLILSKSHSMSDKPSKSRYWNSTFPLMCAAVGAAPQELLLPKWTKNVEWCTTKLNKKSTQAAMVLGIVQLTWSYLHRVCEGASALNKRLEPILRTAFPPDWKNVYPSKVSLDTFVFLIHFILYWQLDYGTDFVLRTLLTYTNDANENNSFLKSPSLENIEGPRSFNIHNQSATHSVAYTLCHPNSRQLLPERQFNLRQWETITLYNLKGIIQFRIRQGRQAINWLRFLGQLCSPISLSAYKLALEAIVQSTWDISLYKETLAAHNKLASANNLPLLTANKDWINSTQDEINHTLARLENDLKHKTTNCIKDGIWSSYQALGAHYRKVGDVGSAHRVFSKAREHATTALHAAELSLASLDLALDAENFKLAQSHAAKAQGALDTLIGSLELKAAKTKTSGSTSTVGIDSRDSTKKDIQRWSDRVNVVNALTSLAQGDFGRATSYFLKVEKDAGESTGGELLATATDIAIYTTLCGLAHSD</sequence>
<dbReference type="Pfam" id="PF14222">
    <property type="entry name" value="MOR2-PAG1_N"/>
    <property type="match status" value="2"/>
</dbReference>
<organism evidence="4 5">
    <name type="scientific">Puccinia triticina</name>
    <dbReference type="NCBI Taxonomy" id="208348"/>
    <lineage>
        <taxon>Eukaryota</taxon>
        <taxon>Fungi</taxon>
        <taxon>Dikarya</taxon>
        <taxon>Basidiomycota</taxon>
        <taxon>Pucciniomycotina</taxon>
        <taxon>Pucciniomycetes</taxon>
        <taxon>Pucciniales</taxon>
        <taxon>Pucciniaceae</taxon>
        <taxon>Puccinia</taxon>
    </lineage>
</organism>
<dbReference type="InterPro" id="IPR045135">
    <property type="entry name" value="Rpn7_N"/>
</dbReference>
<reference evidence="4" key="1">
    <citation type="submission" date="2022-10" db="EMBL/GenBank/DDBJ databases">
        <title>Puccinia triticina Genome sequencing and assembly.</title>
        <authorList>
            <person name="Li C."/>
        </authorList>
    </citation>
    <scope>NUCLEOTIDE SEQUENCE</scope>
    <source>
        <strain evidence="4">Pt15</strain>
    </source>
</reference>
<dbReference type="RefSeq" id="XP_053019895.1">
    <property type="nucleotide sequence ID" value="XM_053168713.1"/>
</dbReference>
<gene>
    <name evidence="4" type="ORF">PtA15_4A793</name>
</gene>
<feature type="compositionally biased region" description="Basic and acidic residues" evidence="1">
    <location>
        <begin position="162"/>
        <end position="186"/>
    </location>
</feature>
<dbReference type="PANTHER" id="PTHR12295">
    <property type="entry name" value="FURRY-RELATED"/>
    <property type="match status" value="1"/>
</dbReference>
<evidence type="ECO:0000256" key="1">
    <source>
        <dbReference type="SAM" id="MobiDB-lite"/>
    </source>
</evidence>
<evidence type="ECO:0008006" key="6">
    <source>
        <dbReference type="Google" id="ProtNLM"/>
    </source>
</evidence>
<evidence type="ECO:0000313" key="4">
    <source>
        <dbReference type="EMBL" id="WAQ84340.1"/>
    </source>
</evidence>
<dbReference type="PANTHER" id="PTHR12295:SF30">
    <property type="entry name" value="PROTEIN FURRY"/>
    <property type="match status" value="1"/>
</dbReference>
<dbReference type="InterPro" id="IPR025614">
    <property type="entry name" value="Cell_morpho_N"/>
</dbReference>
<name>A0ABY7CGW6_9BASI</name>
<dbReference type="EMBL" id="CP110424">
    <property type="protein sequence ID" value="WAQ84340.1"/>
    <property type="molecule type" value="Genomic_DNA"/>
</dbReference>
<protein>
    <recommendedName>
        <fullName evidence="6">PIK-related kinase FAT domain-containing protein</fullName>
    </recommendedName>
</protein>
<proteinExistence type="predicted"/>
<dbReference type="Gene3D" id="1.25.40.570">
    <property type="match status" value="1"/>
</dbReference>
<feature type="region of interest" description="Disordered" evidence="1">
    <location>
        <begin position="162"/>
        <end position="225"/>
    </location>
</feature>